<feature type="region of interest" description="Disordered" evidence="1">
    <location>
        <begin position="1"/>
        <end position="21"/>
    </location>
</feature>
<reference evidence="2 3" key="1">
    <citation type="journal article" date="2023" name="Plants (Basel)">
        <title>Bridging the Gap: Combining Genomics and Transcriptomics Approaches to Understand Stylosanthes scabra, an Orphan Legume from the Brazilian Caatinga.</title>
        <authorList>
            <person name="Ferreira-Neto J.R.C."/>
            <person name="da Silva M.D."/>
            <person name="Binneck E."/>
            <person name="de Melo N.F."/>
            <person name="da Silva R.H."/>
            <person name="de Melo A.L.T.M."/>
            <person name="Pandolfi V."/>
            <person name="Bustamante F.O."/>
            <person name="Brasileiro-Vidal A.C."/>
            <person name="Benko-Iseppon A.M."/>
        </authorList>
    </citation>
    <scope>NUCLEOTIDE SEQUENCE [LARGE SCALE GENOMIC DNA]</scope>
    <source>
        <tissue evidence="2">Leaves</tissue>
    </source>
</reference>
<evidence type="ECO:0000256" key="1">
    <source>
        <dbReference type="SAM" id="MobiDB-lite"/>
    </source>
</evidence>
<dbReference type="EMBL" id="JASCZI010030227">
    <property type="protein sequence ID" value="MED6119073.1"/>
    <property type="molecule type" value="Genomic_DNA"/>
</dbReference>
<protein>
    <recommendedName>
        <fullName evidence="4">DUF4283 domain-containing protein</fullName>
    </recommendedName>
</protein>
<gene>
    <name evidence="2" type="ORF">PIB30_008586</name>
</gene>
<name>A0ABU6R4S0_9FABA</name>
<feature type="region of interest" description="Disordered" evidence="1">
    <location>
        <begin position="477"/>
        <end position="504"/>
    </location>
</feature>
<accession>A0ABU6R4S0</accession>
<dbReference type="Proteomes" id="UP001341840">
    <property type="component" value="Unassembled WGS sequence"/>
</dbReference>
<keyword evidence="3" id="KW-1185">Reference proteome</keyword>
<evidence type="ECO:0000313" key="2">
    <source>
        <dbReference type="EMBL" id="MED6119073.1"/>
    </source>
</evidence>
<evidence type="ECO:0008006" key="4">
    <source>
        <dbReference type="Google" id="ProtNLM"/>
    </source>
</evidence>
<sequence>MQRNRKNRSRNGWRSQDPKARQWDEIERKSHTIFVDSLPHDRGAERAVEKLHGTFMGTVRMKVKHANFHRREGGRMDVSSGPKERELRKSYAPRVGAAKSDEIGNRIPTTNKECERRKSIEVRADPIQSDILKRSLMAESVETIRFGWIKEQIAEKWEGPGEVECRDLGPFKCILTFESMEARDIVFESQGLNSLFFELRPLWRFTRNLSRRVWLEVMGIPVHLWSNDTMMKIGKLWGKPVMTDELMDYYLSYTCASILVDSFQWEFIHEWVVLDDGERRYEVYVKEFGREMYSAQAHPGVCHESSLCKETETQGECNSVAGSGSAAVVECFETSIGGVNESYNYVHDKRSVRRESIDVNIGNGGTDVYGGLGCEVAHYAMPIDVMEPQIKKICGPEKIDEVLKETGLLEELGVGPGCVRSPNEGGGEIGVTQDEEGKEESESDGYPPGFGPQKIWPCFVGDTNECVVETEKSPICGNDMGSSPIEDPATEGRDGNKSSASPKFLSPLRESRTVIRVYKDGGIQFVDSEKKLIERKMVEIEDIMGRLRAGMILTNEDEDSGIEASLEGVVDLQ</sequence>
<comment type="caution">
    <text evidence="2">The sequence shown here is derived from an EMBL/GenBank/DDBJ whole genome shotgun (WGS) entry which is preliminary data.</text>
</comment>
<feature type="compositionally biased region" description="Acidic residues" evidence="1">
    <location>
        <begin position="433"/>
        <end position="443"/>
    </location>
</feature>
<proteinExistence type="predicted"/>
<evidence type="ECO:0000313" key="3">
    <source>
        <dbReference type="Proteomes" id="UP001341840"/>
    </source>
</evidence>
<feature type="region of interest" description="Disordered" evidence="1">
    <location>
        <begin position="73"/>
        <end position="95"/>
    </location>
</feature>
<feature type="compositionally biased region" description="Basic residues" evidence="1">
    <location>
        <begin position="1"/>
        <end position="11"/>
    </location>
</feature>
<feature type="region of interest" description="Disordered" evidence="1">
    <location>
        <begin position="419"/>
        <end position="448"/>
    </location>
</feature>
<organism evidence="2 3">
    <name type="scientific">Stylosanthes scabra</name>
    <dbReference type="NCBI Taxonomy" id="79078"/>
    <lineage>
        <taxon>Eukaryota</taxon>
        <taxon>Viridiplantae</taxon>
        <taxon>Streptophyta</taxon>
        <taxon>Embryophyta</taxon>
        <taxon>Tracheophyta</taxon>
        <taxon>Spermatophyta</taxon>
        <taxon>Magnoliopsida</taxon>
        <taxon>eudicotyledons</taxon>
        <taxon>Gunneridae</taxon>
        <taxon>Pentapetalae</taxon>
        <taxon>rosids</taxon>
        <taxon>fabids</taxon>
        <taxon>Fabales</taxon>
        <taxon>Fabaceae</taxon>
        <taxon>Papilionoideae</taxon>
        <taxon>50 kb inversion clade</taxon>
        <taxon>dalbergioids sensu lato</taxon>
        <taxon>Dalbergieae</taxon>
        <taxon>Pterocarpus clade</taxon>
        <taxon>Stylosanthes</taxon>
    </lineage>
</organism>